<dbReference type="Proteomes" id="UP000242205">
    <property type="component" value="Chromosome"/>
</dbReference>
<keyword evidence="2" id="KW-1185">Reference proteome</keyword>
<name>A0A2I6S5E1_9RHOO</name>
<reference evidence="1 2" key="1">
    <citation type="submission" date="2018-01" db="EMBL/GenBank/DDBJ databases">
        <authorList>
            <person name="Fu G.-Y."/>
        </authorList>
    </citation>
    <scope>NUCLEOTIDE SEQUENCE [LARGE SCALE GENOMIC DNA]</scope>
    <source>
        <strain evidence="1 2">SY39</strain>
    </source>
</reference>
<dbReference type="RefSeq" id="WP_102246544.1">
    <property type="nucleotide sequence ID" value="NZ_CP025682.1"/>
</dbReference>
<proteinExistence type="predicted"/>
<dbReference type="OrthoDB" id="73001at2"/>
<evidence type="ECO:0000313" key="2">
    <source>
        <dbReference type="Proteomes" id="UP000242205"/>
    </source>
</evidence>
<dbReference type="InterPro" id="IPR012933">
    <property type="entry name" value="HicA_mRNA_interferase"/>
</dbReference>
<evidence type="ECO:0000313" key="1">
    <source>
        <dbReference type="EMBL" id="AUN94474.1"/>
    </source>
</evidence>
<sequence>MSKRQKRLERFLAIPKDFRWDELVTVMEDLGFDLDQSGGGSHGHFVLRTDPDKVIATYRPHPNGIMYSVQIKETVKKLKELGVLK</sequence>
<dbReference type="EMBL" id="CP025682">
    <property type="protein sequence ID" value="AUN94474.1"/>
    <property type="molecule type" value="Genomic_DNA"/>
</dbReference>
<gene>
    <name evidence="1" type="ORF">C0099_05670</name>
</gene>
<dbReference type="Pfam" id="PF07927">
    <property type="entry name" value="HicA_toxin"/>
    <property type="match status" value="1"/>
</dbReference>
<organism evidence="1 2">
    <name type="scientific">Pseudazoarcus pumilus</name>
    <dbReference type="NCBI Taxonomy" id="2067960"/>
    <lineage>
        <taxon>Bacteria</taxon>
        <taxon>Pseudomonadati</taxon>
        <taxon>Pseudomonadota</taxon>
        <taxon>Betaproteobacteria</taxon>
        <taxon>Rhodocyclales</taxon>
        <taxon>Zoogloeaceae</taxon>
        <taxon>Pseudazoarcus</taxon>
    </lineage>
</organism>
<accession>A0A2I6S5E1</accession>
<protein>
    <submittedName>
        <fullName evidence="1">Hexulose-6-phosphate synthase</fullName>
    </submittedName>
</protein>
<dbReference type="GO" id="GO:0003729">
    <property type="term" value="F:mRNA binding"/>
    <property type="evidence" value="ECO:0007669"/>
    <property type="project" value="InterPro"/>
</dbReference>
<dbReference type="AlphaFoldDB" id="A0A2I6S5E1"/>
<dbReference type="KEGG" id="atw:C0099_05670"/>